<evidence type="ECO:0000256" key="1">
    <source>
        <dbReference type="SAM" id="MobiDB-lite"/>
    </source>
</evidence>
<comment type="caution">
    <text evidence="2">The sequence shown here is derived from an EMBL/GenBank/DDBJ whole genome shotgun (WGS) entry which is preliminary data.</text>
</comment>
<sequence length="177" mass="20080">MPVEQARQPEAAGKKRKKKTWKHRRCALEQSTLKADLPVNCLDICPCTLLVGQVAWPRQKRLYKATRYATGPLEARVQPCETLPNAHHMVKPIKQHHQAATVSSFSTAAVAGCAMRWWHKQLPLRLLHLLLLSHLRLIGRVFFTQGPRDKNSVLVLAHYMPPLRGNTCLQETNVLTT</sequence>
<accession>A0A422NHL3</accession>
<feature type="region of interest" description="Disordered" evidence="1">
    <location>
        <begin position="1"/>
        <end position="20"/>
    </location>
</feature>
<name>A0A422NHL3_TRYRA</name>
<protein>
    <submittedName>
        <fullName evidence="2">Uncharacterized protein</fullName>
    </submittedName>
</protein>
<evidence type="ECO:0000313" key="3">
    <source>
        <dbReference type="Proteomes" id="UP000283634"/>
    </source>
</evidence>
<dbReference type="Proteomes" id="UP000283634">
    <property type="component" value="Unassembled WGS sequence"/>
</dbReference>
<proteinExistence type="predicted"/>
<reference evidence="2 3" key="1">
    <citation type="journal article" date="2018" name="BMC Genomics">
        <title>Genomic comparison of Trypanosoma conorhini and Trypanosoma rangeli to Trypanosoma cruzi strains of high and low virulence.</title>
        <authorList>
            <person name="Bradwell K.R."/>
            <person name="Koparde V.N."/>
            <person name="Matveyev A.V."/>
            <person name="Serrano M.G."/>
            <person name="Alves J.M."/>
            <person name="Parikh H."/>
            <person name="Huang B."/>
            <person name="Lee V."/>
            <person name="Espinosa-Alvarez O."/>
            <person name="Ortiz P.A."/>
            <person name="Costa-Martins A.G."/>
            <person name="Teixeira M.M."/>
            <person name="Buck G.A."/>
        </authorList>
    </citation>
    <scope>NUCLEOTIDE SEQUENCE [LARGE SCALE GENOMIC DNA]</scope>
    <source>
        <strain evidence="2 3">AM80</strain>
    </source>
</reference>
<keyword evidence="3" id="KW-1185">Reference proteome</keyword>
<dbReference type="GeneID" id="40328741"/>
<dbReference type="EMBL" id="MKGL01000148">
    <property type="protein sequence ID" value="RNF04955.1"/>
    <property type="molecule type" value="Genomic_DNA"/>
</dbReference>
<dbReference type="RefSeq" id="XP_029238400.1">
    <property type="nucleotide sequence ID" value="XM_029381721.1"/>
</dbReference>
<dbReference type="AlphaFoldDB" id="A0A422NHL3"/>
<evidence type="ECO:0000313" key="2">
    <source>
        <dbReference type="EMBL" id="RNF04955.1"/>
    </source>
</evidence>
<gene>
    <name evidence="2" type="ORF">TraAM80_04808</name>
</gene>
<organism evidence="2 3">
    <name type="scientific">Trypanosoma rangeli</name>
    <dbReference type="NCBI Taxonomy" id="5698"/>
    <lineage>
        <taxon>Eukaryota</taxon>
        <taxon>Discoba</taxon>
        <taxon>Euglenozoa</taxon>
        <taxon>Kinetoplastea</taxon>
        <taxon>Metakinetoplastina</taxon>
        <taxon>Trypanosomatida</taxon>
        <taxon>Trypanosomatidae</taxon>
        <taxon>Trypanosoma</taxon>
        <taxon>Herpetosoma</taxon>
    </lineage>
</organism>